<evidence type="ECO:0000313" key="1">
    <source>
        <dbReference type="EMBL" id="RRD05362.1"/>
    </source>
</evidence>
<dbReference type="Proteomes" id="UP000280819">
    <property type="component" value="Unassembled WGS sequence"/>
</dbReference>
<name>A0A3P1T7F6_9ACTN</name>
<accession>A0A3P1T7F6</accession>
<proteinExistence type="predicted"/>
<organism evidence="1 2">
    <name type="scientific">Arachnia propionica</name>
    <dbReference type="NCBI Taxonomy" id="1750"/>
    <lineage>
        <taxon>Bacteria</taxon>
        <taxon>Bacillati</taxon>
        <taxon>Actinomycetota</taxon>
        <taxon>Actinomycetes</taxon>
        <taxon>Propionibacteriales</taxon>
        <taxon>Propionibacteriaceae</taxon>
        <taxon>Arachnia</taxon>
    </lineage>
</organism>
<gene>
    <name evidence="1" type="ORF">EII34_06405</name>
</gene>
<sequence length="165" mass="18196">MPEGWELVRSSRAGVANFTARKLGGQIPSASVDLEHWGEDWALERYGGDQGGVSRLSRESVLEHYLSIYSDPRFTDLTVLPEREIGGEQAVGLSVRAPAPRSPVGKILGEELQWEQWYVVRHDGVWRFVISSGLGQDRADEEAAEILDSFRWTGPAGSQPSASES</sequence>
<dbReference type="EMBL" id="RQZG01000006">
    <property type="protein sequence ID" value="RRD05362.1"/>
    <property type="molecule type" value="Genomic_DNA"/>
</dbReference>
<dbReference type="RefSeq" id="WP_124844102.1">
    <property type="nucleotide sequence ID" value="NZ_JAUNKP010000018.1"/>
</dbReference>
<protein>
    <submittedName>
        <fullName evidence="1">Uncharacterized protein</fullName>
    </submittedName>
</protein>
<dbReference type="AlphaFoldDB" id="A0A3P1T7F6"/>
<evidence type="ECO:0000313" key="2">
    <source>
        <dbReference type="Proteomes" id="UP000280819"/>
    </source>
</evidence>
<reference evidence="1 2" key="1">
    <citation type="submission" date="2018-11" db="EMBL/GenBank/DDBJ databases">
        <title>Genomes From Bacteria Associated with the Canine Oral Cavity: a Test Case for Automated Genome-Based Taxonomic Assignment.</title>
        <authorList>
            <person name="Coil D.A."/>
            <person name="Jospin G."/>
            <person name="Darling A.E."/>
            <person name="Wallis C."/>
            <person name="Davis I.J."/>
            <person name="Harris S."/>
            <person name="Eisen J.A."/>
            <person name="Holcombe L.J."/>
            <person name="O'Flynn C."/>
        </authorList>
    </citation>
    <scope>NUCLEOTIDE SEQUENCE [LARGE SCALE GENOMIC DNA]</scope>
    <source>
        <strain evidence="1 2">OH887_COT-365</strain>
    </source>
</reference>
<comment type="caution">
    <text evidence="1">The sequence shown here is derived from an EMBL/GenBank/DDBJ whole genome shotgun (WGS) entry which is preliminary data.</text>
</comment>